<keyword evidence="1" id="KW-1133">Transmembrane helix</keyword>
<sequence length="154" mass="17506">MTSDDSRSTEFNPTRALADADGASRSMVESTDAPRGFMVVFVALVATFAALVNTVPWLVILSLGALSVPLFLWYHLVMRKRPKRRPVLERSRPYMGYFLLFYLVLFLSGYWVPDSWGEVAAKWLVVFALAWTFISLARRAELKNRLKDAHESCV</sequence>
<evidence type="ECO:0000313" key="3">
    <source>
        <dbReference type="Proteomes" id="UP000560069"/>
    </source>
</evidence>
<dbReference type="Proteomes" id="UP000560069">
    <property type="component" value="Unassembled WGS sequence"/>
</dbReference>
<protein>
    <submittedName>
        <fullName evidence="2">Phosphatidylglycerophosphate synthase</fullName>
    </submittedName>
</protein>
<dbReference type="EMBL" id="JACCFQ010000002">
    <property type="protein sequence ID" value="NYJ18173.1"/>
    <property type="molecule type" value="Genomic_DNA"/>
</dbReference>
<feature type="transmembrane region" description="Helical" evidence="1">
    <location>
        <begin position="94"/>
        <end position="113"/>
    </location>
</feature>
<feature type="transmembrane region" description="Helical" evidence="1">
    <location>
        <begin position="33"/>
        <end position="51"/>
    </location>
</feature>
<evidence type="ECO:0000313" key="2">
    <source>
        <dbReference type="EMBL" id="NYJ18173.1"/>
    </source>
</evidence>
<name>A0A7Z0J4T7_9MICC</name>
<dbReference type="AlphaFoldDB" id="A0A7Z0J4T7"/>
<evidence type="ECO:0000256" key="1">
    <source>
        <dbReference type="SAM" id="Phobius"/>
    </source>
</evidence>
<proteinExistence type="predicted"/>
<gene>
    <name evidence="2" type="ORF">HNR11_002763</name>
</gene>
<keyword evidence="1" id="KW-0812">Transmembrane</keyword>
<comment type="caution">
    <text evidence="2">The sequence shown here is derived from an EMBL/GenBank/DDBJ whole genome shotgun (WGS) entry which is preliminary data.</text>
</comment>
<feature type="transmembrane region" description="Helical" evidence="1">
    <location>
        <begin position="57"/>
        <end position="74"/>
    </location>
</feature>
<reference evidence="2 3" key="1">
    <citation type="submission" date="2020-07" db="EMBL/GenBank/DDBJ databases">
        <title>Sequencing the genomes of 1000 actinobacteria strains.</title>
        <authorList>
            <person name="Klenk H.-P."/>
        </authorList>
    </citation>
    <scope>NUCLEOTIDE SEQUENCE [LARGE SCALE GENOMIC DNA]</scope>
    <source>
        <strain evidence="2 3">DSM 15664</strain>
    </source>
</reference>
<feature type="transmembrane region" description="Helical" evidence="1">
    <location>
        <begin position="119"/>
        <end position="137"/>
    </location>
</feature>
<keyword evidence="3" id="KW-1185">Reference proteome</keyword>
<accession>A0A7Z0J4T7</accession>
<keyword evidence="1" id="KW-0472">Membrane</keyword>
<organism evidence="2 3">
    <name type="scientific">Nesterenkonia sandarakina</name>
    <dbReference type="NCBI Taxonomy" id="272918"/>
    <lineage>
        <taxon>Bacteria</taxon>
        <taxon>Bacillati</taxon>
        <taxon>Actinomycetota</taxon>
        <taxon>Actinomycetes</taxon>
        <taxon>Micrococcales</taxon>
        <taxon>Micrococcaceae</taxon>
        <taxon>Nesterenkonia</taxon>
    </lineage>
</organism>
<dbReference type="RefSeq" id="WP_179443096.1">
    <property type="nucleotide sequence ID" value="NZ_BAAALK010000020.1"/>
</dbReference>